<dbReference type="PANTHER" id="PTHR13068:SF236">
    <property type="entry name" value="OS02G0749800 PROTEIN"/>
    <property type="match status" value="1"/>
</dbReference>
<keyword evidence="2" id="KW-0804">Transcription</keyword>
<dbReference type="AlphaFoldDB" id="A0A7J6VA76"/>
<dbReference type="SMART" id="SM00733">
    <property type="entry name" value="Mterf"/>
    <property type="match status" value="5"/>
</dbReference>
<dbReference type="GO" id="GO:0003676">
    <property type="term" value="F:nucleic acid binding"/>
    <property type="evidence" value="ECO:0007669"/>
    <property type="project" value="InterPro"/>
</dbReference>
<reference evidence="4 5" key="1">
    <citation type="submission" date="2020-06" db="EMBL/GenBank/DDBJ databases">
        <title>Transcriptomic and genomic resources for Thalictrum thalictroides and T. hernandezii: Facilitating candidate gene discovery in an emerging model plant lineage.</title>
        <authorList>
            <person name="Arias T."/>
            <person name="Riano-Pachon D.M."/>
            <person name="Di Stilio V.S."/>
        </authorList>
    </citation>
    <scope>NUCLEOTIDE SEQUENCE [LARGE SCALE GENOMIC DNA]</scope>
    <source>
        <strain evidence="5">cv. WT478/WT964</strain>
        <tissue evidence="4">Leaves</tissue>
    </source>
</reference>
<dbReference type="Pfam" id="PF02536">
    <property type="entry name" value="mTERF"/>
    <property type="match status" value="2"/>
</dbReference>
<dbReference type="InterPro" id="IPR038538">
    <property type="entry name" value="MTERF_sf"/>
</dbReference>
<sequence length="394" mass="45281">MFRLFCKKLLHNSTKNEIFLQTQSFKFCSNSTNQHSPTVSYLVEKCGLSLDSAISTSKKIPKIEITEKQDSILQLFKTYGFTQTQIANSITKFPTLIVCNPVKTLKPKFEFFELSLGLSKPDVAKIVGPCVYILKRSLEKQIIPTFNVLKSFLHTNENVIAAFKRHSAVFNSQLYRILEPNIAVLRDHGVLEVYIPKLFMLQLRALTLKNDRFKEIVRAVAEMGFDPRKQSFIHAVSVMGVITKMNWENKLEVYKSFGLSEEDVISAFKLQPQYMLTSEKKIRKMMAFYMNELGLKASDISERPNLILLSLEERIIPRCSVLQVLLSNGLAKDLKLITALTVTKKEFEERYVKQYQKLAPQVLKACQSKLGYPRLDILRSSFRKKKKIDDKDVS</sequence>
<comment type="similarity">
    <text evidence="1">Belongs to the mTERF family.</text>
</comment>
<proteinExistence type="inferred from homology"/>
<keyword evidence="5" id="KW-1185">Reference proteome</keyword>
<dbReference type="EMBL" id="JABWDY010035624">
    <property type="protein sequence ID" value="KAF5181873.1"/>
    <property type="molecule type" value="Genomic_DNA"/>
</dbReference>
<keyword evidence="3" id="KW-0809">Transit peptide</keyword>
<organism evidence="4 5">
    <name type="scientific">Thalictrum thalictroides</name>
    <name type="common">Rue-anemone</name>
    <name type="synonym">Anemone thalictroides</name>
    <dbReference type="NCBI Taxonomy" id="46969"/>
    <lineage>
        <taxon>Eukaryota</taxon>
        <taxon>Viridiplantae</taxon>
        <taxon>Streptophyta</taxon>
        <taxon>Embryophyta</taxon>
        <taxon>Tracheophyta</taxon>
        <taxon>Spermatophyta</taxon>
        <taxon>Magnoliopsida</taxon>
        <taxon>Ranunculales</taxon>
        <taxon>Ranunculaceae</taxon>
        <taxon>Thalictroideae</taxon>
        <taxon>Thalictrum</taxon>
    </lineage>
</organism>
<keyword evidence="2" id="KW-0805">Transcription regulation</keyword>
<gene>
    <name evidence="4" type="ORF">FRX31_028538</name>
</gene>
<evidence type="ECO:0000313" key="5">
    <source>
        <dbReference type="Proteomes" id="UP000554482"/>
    </source>
</evidence>
<dbReference type="GO" id="GO:0006353">
    <property type="term" value="P:DNA-templated transcription termination"/>
    <property type="evidence" value="ECO:0007669"/>
    <property type="project" value="UniProtKB-KW"/>
</dbReference>
<comment type="caution">
    <text evidence="4">The sequence shown here is derived from an EMBL/GenBank/DDBJ whole genome shotgun (WGS) entry which is preliminary data.</text>
</comment>
<evidence type="ECO:0000313" key="4">
    <source>
        <dbReference type="EMBL" id="KAF5181873.1"/>
    </source>
</evidence>
<dbReference type="PANTHER" id="PTHR13068">
    <property type="entry name" value="CGI-12 PROTEIN-RELATED"/>
    <property type="match status" value="1"/>
</dbReference>
<keyword evidence="2" id="KW-0806">Transcription termination</keyword>
<evidence type="ECO:0000256" key="1">
    <source>
        <dbReference type="ARBA" id="ARBA00007692"/>
    </source>
</evidence>
<dbReference type="OrthoDB" id="637682at2759"/>
<name>A0A7J6VA76_THATH</name>
<evidence type="ECO:0000256" key="2">
    <source>
        <dbReference type="ARBA" id="ARBA00022472"/>
    </source>
</evidence>
<dbReference type="InterPro" id="IPR003690">
    <property type="entry name" value="MTERF"/>
</dbReference>
<accession>A0A7J6VA76</accession>
<protein>
    <submittedName>
        <fullName evidence="4">Mitochondrial transcription termination factor family protein</fullName>
    </submittedName>
</protein>
<dbReference type="Gene3D" id="1.25.70.10">
    <property type="entry name" value="Transcription termination factor 3, mitochondrial"/>
    <property type="match status" value="1"/>
</dbReference>
<dbReference type="FunFam" id="1.25.70.10:FF:000001">
    <property type="entry name" value="Mitochondrial transcription termination factor-like"/>
    <property type="match status" value="1"/>
</dbReference>
<evidence type="ECO:0000256" key="3">
    <source>
        <dbReference type="ARBA" id="ARBA00022946"/>
    </source>
</evidence>
<dbReference type="Proteomes" id="UP000554482">
    <property type="component" value="Unassembled WGS sequence"/>
</dbReference>